<dbReference type="InterPro" id="IPR014729">
    <property type="entry name" value="Rossmann-like_a/b/a_fold"/>
</dbReference>
<dbReference type="InterPro" id="IPR029035">
    <property type="entry name" value="DHS-like_NAD/FAD-binding_dom"/>
</dbReference>
<dbReference type="Pfam" id="PF00766">
    <property type="entry name" value="ETF_alpha"/>
    <property type="match status" value="1"/>
</dbReference>
<reference evidence="7" key="2">
    <citation type="submission" date="2018-04" db="EMBL/GenBank/DDBJ databases">
        <title>Complete genome sequence of Sulfodiicoccus acidiphilus strain HS-1.</title>
        <authorList>
            <person name="Sakai H.D."/>
            <person name="Kurosawa N."/>
        </authorList>
    </citation>
    <scope>NUCLEOTIDE SEQUENCE [LARGE SCALE GENOMIC DNA]</scope>
    <source>
        <strain evidence="7">HS-1</strain>
    </source>
</reference>
<dbReference type="Gene3D" id="3.40.50.620">
    <property type="entry name" value="HUPs"/>
    <property type="match status" value="1"/>
</dbReference>
<evidence type="ECO:0000313" key="7">
    <source>
        <dbReference type="Proteomes" id="UP000276741"/>
    </source>
</evidence>
<keyword evidence="7" id="KW-1185">Reference proteome</keyword>
<dbReference type="OrthoDB" id="307696at2157"/>
<dbReference type="GO" id="GO:0050660">
    <property type="term" value="F:flavin adenine dinucleotide binding"/>
    <property type="evidence" value="ECO:0007669"/>
    <property type="project" value="InterPro"/>
</dbReference>
<dbReference type="Gene3D" id="3.40.50.1220">
    <property type="entry name" value="TPP-binding domain"/>
    <property type="match status" value="1"/>
</dbReference>
<dbReference type="InterPro" id="IPR014730">
    <property type="entry name" value="ETF_a/b_N"/>
</dbReference>
<dbReference type="GO" id="GO:0009055">
    <property type="term" value="F:electron transfer activity"/>
    <property type="evidence" value="ECO:0007669"/>
    <property type="project" value="InterPro"/>
</dbReference>
<dbReference type="Proteomes" id="UP000276741">
    <property type="component" value="Chromosome"/>
</dbReference>
<dbReference type="SMART" id="SM00893">
    <property type="entry name" value="ETF"/>
    <property type="match status" value="1"/>
</dbReference>
<comment type="similarity">
    <text evidence="1">Belongs to the ETF alpha-subunit/FixB family.</text>
</comment>
<reference evidence="6" key="4">
    <citation type="submission" date="2020-09" db="EMBL/GenBank/DDBJ databases">
        <authorList>
            <person name="Sun Q."/>
            <person name="Ohkuma M."/>
        </authorList>
    </citation>
    <scope>NUCLEOTIDE SEQUENCE</scope>
    <source>
        <strain evidence="6">JCM 31740</strain>
    </source>
</reference>
<evidence type="ECO:0000313" key="6">
    <source>
        <dbReference type="EMBL" id="GGT96507.1"/>
    </source>
</evidence>
<proteinExistence type="inferred from homology"/>
<dbReference type="PANTHER" id="PTHR43153:SF11">
    <property type="entry name" value="ELECTRON TRANSFER FLAVOPROTEIN, SUBUNIT ALPHA (ETFA)"/>
    <property type="match status" value="1"/>
</dbReference>
<dbReference type="EMBL" id="AP018553">
    <property type="protein sequence ID" value="BBD73820.1"/>
    <property type="molecule type" value="Genomic_DNA"/>
</dbReference>
<keyword evidence="3" id="KW-0285">Flavoprotein</keyword>
<sequence>MIVVFSEDAENFKSAAALAQSLKDSIVGIAKQNMKYTDKLYVTDYDEDSVVELAVRESPTLVIGGDTKRDRTVAARVAARLRAAYAPSVSELSLKGDKYVVRRIGYSGVAVATLTLSRPAVITVGKSDRVPKEVETQFVEVPQSKGKVKLLERREGKGTVDLGSAKLIVSVGRGIGSKENVKYAQELADALGAALGGSRPVTAEMGWLPEDRQIGLSGTKVKPRLYLALGISGQPQHLAGMKDSGVVVAVNKDKNAPIAENCDYLVVADAVEFCKEMVKRLKG</sequence>
<dbReference type="Proteomes" id="UP000616143">
    <property type="component" value="Unassembled WGS sequence"/>
</dbReference>
<dbReference type="GO" id="GO:0033539">
    <property type="term" value="P:fatty acid beta-oxidation using acyl-CoA dehydrogenase"/>
    <property type="evidence" value="ECO:0007669"/>
    <property type="project" value="TreeGrafter"/>
</dbReference>
<evidence type="ECO:0000256" key="1">
    <source>
        <dbReference type="ARBA" id="ARBA00005817"/>
    </source>
</evidence>
<accession>A0A348B6L8</accession>
<dbReference type="PIRSF" id="PIRSF000089">
    <property type="entry name" value="Electra_flavoP_a"/>
    <property type="match status" value="1"/>
</dbReference>
<name>A0A348B6L8_9CREN</name>
<keyword evidence="2" id="KW-0813">Transport</keyword>
<dbReference type="KEGG" id="sacd:HS1genome_2209"/>
<evidence type="ECO:0000313" key="5">
    <source>
        <dbReference type="EMBL" id="BBD73820.1"/>
    </source>
</evidence>
<evidence type="ECO:0000256" key="3">
    <source>
        <dbReference type="ARBA" id="ARBA00022630"/>
    </source>
</evidence>
<dbReference type="AlphaFoldDB" id="A0A348B6L8"/>
<reference evidence="6" key="1">
    <citation type="journal article" date="2014" name="Int. J. Syst. Evol. Microbiol.">
        <title>Complete genome sequence of Corynebacterium casei LMG S-19264T (=DSM 44701T), isolated from a smear-ripened cheese.</title>
        <authorList>
            <consortium name="US DOE Joint Genome Institute (JGI-PGF)"/>
            <person name="Walter F."/>
            <person name="Albersmeier A."/>
            <person name="Kalinowski J."/>
            <person name="Ruckert C."/>
        </authorList>
    </citation>
    <scope>NUCLEOTIDE SEQUENCE</scope>
    <source>
        <strain evidence="6">JCM 31740</strain>
    </source>
</reference>
<protein>
    <submittedName>
        <fullName evidence="5">Electron transfer flavoprotein subunit alpha</fullName>
    </submittedName>
</protein>
<dbReference type="InterPro" id="IPR001308">
    <property type="entry name" value="ETF_a/FixB"/>
</dbReference>
<dbReference type="InterPro" id="IPR014731">
    <property type="entry name" value="ETF_asu_C"/>
</dbReference>
<evidence type="ECO:0000259" key="4">
    <source>
        <dbReference type="SMART" id="SM00893"/>
    </source>
</evidence>
<dbReference type="SUPFAM" id="SSF52402">
    <property type="entry name" value="Adenine nucleotide alpha hydrolases-like"/>
    <property type="match status" value="1"/>
</dbReference>
<dbReference type="EMBL" id="BMQS01000010">
    <property type="protein sequence ID" value="GGT96507.1"/>
    <property type="molecule type" value="Genomic_DNA"/>
</dbReference>
<dbReference type="RefSeq" id="WP_126451076.1">
    <property type="nucleotide sequence ID" value="NZ_AP018553.1"/>
</dbReference>
<dbReference type="FunFam" id="3.40.50.1220:FF:000004">
    <property type="entry name" value="Electron transfer flavoprotein"/>
    <property type="match status" value="1"/>
</dbReference>
<dbReference type="GeneID" id="38667665"/>
<evidence type="ECO:0000256" key="2">
    <source>
        <dbReference type="ARBA" id="ARBA00022448"/>
    </source>
</evidence>
<organism evidence="5 7">
    <name type="scientific">Sulfodiicoccus acidiphilus</name>
    <dbReference type="NCBI Taxonomy" id="1670455"/>
    <lineage>
        <taxon>Archaea</taxon>
        <taxon>Thermoproteota</taxon>
        <taxon>Thermoprotei</taxon>
        <taxon>Sulfolobales</taxon>
        <taxon>Sulfolobaceae</taxon>
        <taxon>Sulfodiicoccus</taxon>
    </lineage>
</organism>
<reference evidence="5" key="3">
    <citation type="journal article" date="2019" name="BMC Res. Notes">
        <title>Complete genome sequence of the Sulfodiicoccus acidiphilus strain HS-1T, the first crenarchaeon that lacks polB3, isolated from an acidic hot spring in Ohwaku-dani, Hakone, Japan.</title>
        <authorList>
            <person name="Sakai H.D."/>
            <person name="Kurosawa N."/>
        </authorList>
    </citation>
    <scope>NUCLEOTIDE SEQUENCE</scope>
    <source>
        <strain evidence="5">HS-1</strain>
    </source>
</reference>
<gene>
    <name evidence="6" type="ORF">GCM10007116_12640</name>
    <name evidence="5" type="ORF">HS1genome_2209</name>
</gene>
<dbReference type="Pfam" id="PF01012">
    <property type="entry name" value="ETF"/>
    <property type="match status" value="1"/>
</dbReference>
<feature type="domain" description="Electron transfer flavoprotein alpha/beta-subunit N-terminal" evidence="4">
    <location>
        <begin position="2"/>
        <end position="154"/>
    </location>
</feature>
<dbReference type="SUPFAM" id="SSF52467">
    <property type="entry name" value="DHS-like NAD/FAD-binding domain"/>
    <property type="match status" value="1"/>
</dbReference>
<dbReference type="PANTHER" id="PTHR43153">
    <property type="entry name" value="ELECTRON TRANSFER FLAVOPROTEIN ALPHA"/>
    <property type="match status" value="1"/>
</dbReference>